<feature type="transmembrane region" description="Helical" evidence="1">
    <location>
        <begin position="157"/>
        <end position="175"/>
    </location>
</feature>
<name>A0ABW3AVK9_9SPHI</name>
<reference evidence="3" key="1">
    <citation type="journal article" date="2019" name="Int. J. Syst. Evol. Microbiol.">
        <title>The Global Catalogue of Microorganisms (GCM) 10K type strain sequencing project: providing services to taxonomists for standard genome sequencing and annotation.</title>
        <authorList>
            <consortium name="The Broad Institute Genomics Platform"/>
            <consortium name="The Broad Institute Genome Sequencing Center for Infectious Disease"/>
            <person name="Wu L."/>
            <person name="Ma J."/>
        </authorList>
    </citation>
    <scope>NUCLEOTIDE SEQUENCE [LARGE SCALE GENOMIC DNA]</scope>
    <source>
        <strain evidence="3">CCUG 61484</strain>
    </source>
</reference>
<dbReference type="Pfam" id="PF11667">
    <property type="entry name" value="DUF3267"/>
    <property type="match status" value="1"/>
</dbReference>
<proteinExistence type="predicted"/>
<keyword evidence="1" id="KW-0472">Membrane</keyword>
<evidence type="ECO:0000256" key="1">
    <source>
        <dbReference type="SAM" id="Phobius"/>
    </source>
</evidence>
<organism evidence="2 3">
    <name type="scientific">Mucilaginibacter litoreus</name>
    <dbReference type="NCBI Taxonomy" id="1048221"/>
    <lineage>
        <taxon>Bacteria</taxon>
        <taxon>Pseudomonadati</taxon>
        <taxon>Bacteroidota</taxon>
        <taxon>Sphingobacteriia</taxon>
        <taxon>Sphingobacteriales</taxon>
        <taxon>Sphingobacteriaceae</taxon>
        <taxon>Mucilaginibacter</taxon>
    </lineage>
</organism>
<keyword evidence="3" id="KW-1185">Reference proteome</keyword>
<dbReference type="Proteomes" id="UP001597010">
    <property type="component" value="Unassembled WGS sequence"/>
</dbReference>
<evidence type="ECO:0000313" key="3">
    <source>
        <dbReference type="Proteomes" id="UP001597010"/>
    </source>
</evidence>
<dbReference type="EMBL" id="JBHTHZ010000010">
    <property type="protein sequence ID" value="MFD0794329.1"/>
    <property type="molecule type" value="Genomic_DNA"/>
</dbReference>
<evidence type="ECO:0000313" key="2">
    <source>
        <dbReference type="EMBL" id="MFD0794329.1"/>
    </source>
</evidence>
<sequence>MFIPGILITIATFPGVIIHELAHQLFCRWFKVPVFKVVYFQPSNPAGYVQHEIVSNKWHSLLISVGPFIINSLIAMIVAFPTALPVFKFDNANIADYILIYLGISIAMHAFPSIGDAKSIWQDVKDPATPFWAKIVGYPVIGLIYIGSIGSFFWLDLAYGVALAVGIPNLLVNILA</sequence>
<protein>
    <submittedName>
        <fullName evidence="2">DUF3267 domain-containing protein</fullName>
    </submittedName>
</protein>
<dbReference type="InterPro" id="IPR021683">
    <property type="entry name" value="DUF3267"/>
</dbReference>
<gene>
    <name evidence="2" type="ORF">ACFQZX_11935</name>
</gene>
<feature type="transmembrane region" description="Helical" evidence="1">
    <location>
        <begin position="94"/>
        <end position="111"/>
    </location>
</feature>
<feature type="transmembrane region" description="Helical" evidence="1">
    <location>
        <begin position="131"/>
        <end position="151"/>
    </location>
</feature>
<dbReference type="RefSeq" id="WP_377115509.1">
    <property type="nucleotide sequence ID" value="NZ_JBHTHZ010000010.1"/>
</dbReference>
<comment type="caution">
    <text evidence="2">The sequence shown here is derived from an EMBL/GenBank/DDBJ whole genome shotgun (WGS) entry which is preliminary data.</text>
</comment>
<keyword evidence="1" id="KW-0812">Transmembrane</keyword>
<keyword evidence="1" id="KW-1133">Transmembrane helix</keyword>
<feature type="transmembrane region" description="Helical" evidence="1">
    <location>
        <begin position="61"/>
        <end position="82"/>
    </location>
</feature>
<accession>A0ABW3AVK9</accession>